<feature type="compositionally biased region" description="Low complexity" evidence="1">
    <location>
        <begin position="224"/>
        <end position="240"/>
    </location>
</feature>
<feature type="non-terminal residue" evidence="2">
    <location>
        <position position="1"/>
    </location>
</feature>
<reference evidence="2" key="1">
    <citation type="submission" date="2020-02" db="EMBL/GenBank/DDBJ databases">
        <authorList>
            <person name="Meier V. D."/>
        </authorList>
    </citation>
    <scope>NUCLEOTIDE SEQUENCE</scope>
    <source>
        <strain evidence="2">AVDCRST_MAG13</strain>
    </source>
</reference>
<feature type="region of interest" description="Disordered" evidence="1">
    <location>
        <begin position="1"/>
        <end position="365"/>
    </location>
</feature>
<feature type="compositionally biased region" description="Basic and acidic residues" evidence="1">
    <location>
        <begin position="113"/>
        <end position="130"/>
    </location>
</feature>
<evidence type="ECO:0000313" key="2">
    <source>
        <dbReference type="EMBL" id="CAA9528138.1"/>
    </source>
</evidence>
<feature type="non-terminal residue" evidence="2">
    <location>
        <position position="365"/>
    </location>
</feature>
<protein>
    <submittedName>
        <fullName evidence="2">CBM32</fullName>
    </submittedName>
</protein>
<name>A0A6J4TN07_9ACTN</name>
<accession>A0A6J4TN07</accession>
<dbReference type="AlphaFoldDB" id="A0A6J4TN07"/>
<dbReference type="EMBL" id="CADCVO010000605">
    <property type="protein sequence ID" value="CAA9528138.1"/>
    <property type="molecule type" value="Genomic_DNA"/>
</dbReference>
<feature type="compositionally biased region" description="Basic residues" evidence="1">
    <location>
        <begin position="18"/>
        <end position="32"/>
    </location>
</feature>
<feature type="compositionally biased region" description="Low complexity" evidence="1">
    <location>
        <begin position="98"/>
        <end position="110"/>
    </location>
</feature>
<sequence length="365" mass="39371">VAARQPMDGHPHPGAPPRRARRRPRTPRRPRGRPPGGGPGGGQGPGAARDRVQRRAGAPGRAVRRDALRARDGYRRRSQHALGVRVRRHGVVAGGPGPAAAGRPGLAPVARRPRGDLRHQHLPGRCDLHGRRGRHARPLAGGARRRGPDPAPSRGDDLRRARRPVRAGDGPKAGADPDVQRDPPLRHLVLGSQRLRAGRRCPGGDERSAGRLRIHAVPSRIRLRPPLGAERPGGARAGAATCQRAPAGRDAPAVPGHPHHGVADRIRRRHPAPVGPCPTCRDSSRHVPWHRVPSPRAISEGRQHPPDPRAPSAARRRDGHRRGRHTARAVRQAHPIRDPKERRPAADGPLHARHVDPSGRVSDGV</sequence>
<proteinExistence type="predicted"/>
<organism evidence="2">
    <name type="scientific">uncultured Solirubrobacteraceae bacterium</name>
    <dbReference type="NCBI Taxonomy" id="1162706"/>
    <lineage>
        <taxon>Bacteria</taxon>
        <taxon>Bacillati</taxon>
        <taxon>Actinomycetota</taxon>
        <taxon>Thermoleophilia</taxon>
        <taxon>Solirubrobacterales</taxon>
        <taxon>Solirubrobacteraceae</taxon>
        <taxon>environmental samples</taxon>
    </lineage>
</organism>
<feature type="compositionally biased region" description="Basic residues" evidence="1">
    <location>
        <begin position="76"/>
        <end position="90"/>
    </location>
</feature>
<gene>
    <name evidence="2" type="ORF">AVDCRST_MAG13-3918</name>
</gene>
<feature type="compositionally biased region" description="Gly residues" evidence="1">
    <location>
        <begin position="34"/>
        <end position="45"/>
    </location>
</feature>
<feature type="compositionally biased region" description="Basic and acidic residues" evidence="1">
    <location>
        <begin position="335"/>
        <end position="345"/>
    </location>
</feature>
<feature type="compositionally biased region" description="Basic and acidic residues" evidence="1">
    <location>
        <begin position="63"/>
        <end position="75"/>
    </location>
</feature>
<evidence type="ECO:0000256" key="1">
    <source>
        <dbReference type="SAM" id="MobiDB-lite"/>
    </source>
</evidence>
<feature type="compositionally biased region" description="Basic residues" evidence="1">
    <location>
        <begin position="317"/>
        <end position="328"/>
    </location>
</feature>